<keyword evidence="3" id="KW-1185">Reference proteome</keyword>
<name>A0A518BUE7_9BACT</name>
<dbReference type="RefSeq" id="WP_145444773.1">
    <property type="nucleotide sequence ID" value="NZ_CP036280.1"/>
</dbReference>
<dbReference type="KEGG" id="mcad:Pan265_04400"/>
<protein>
    <submittedName>
        <fullName evidence="2">General secretion pathway protein K</fullName>
    </submittedName>
</protein>
<reference evidence="2 3" key="1">
    <citation type="submission" date="2019-02" db="EMBL/GenBank/DDBJ databases">
        <title>Deep-cultivation of Planctomycetes and their phenomic and genomic characterization uncovers novel biology.</title>
        <authorList>
            <person name="Wiegand S."/>
            <person name="Jogler M."/>
            <person name="Boedeker C."/>
            <person name="Pinto D."/>
            <person name="Vollmers J."/>
            <person name="Rivas-Marin E."/>
            <person name="Kohn T."/>
            <person name="Peeters S.H."/>
            <person name="Heuer A."/>
            <person name="Rast P."/>
            <person name="Oberbeckmann S."/>
            <person name="Bunk B."/>
            <person name="Jeske O."/>
            <person name="Meyerdierks A."/>
            <person name="Storesund J.E."/>
            <person name="Kallscheuer N."/>
            <person name="Luecker S."/>
            <person name="Lage O.M."/>
            <person name="Pohl T."/>
            <person name="Merkel B.J."/>
            <person name="Hornburger P."/>
            <person name="Mueller R.-W."/>
            <person name="Bruemmer F."/>
            <person name="Labrenz M."/>
            <person name="Spormann A.M."/>
            <person name="Op den Camp H."/>
            <person name="Overmann J."/>
            <person name="Amann R."/>
            <person name="Jetten M.S.M."/>
            <person name="Mascher T."/>
            <person name="Medema M.H."/>
            <person name="Devos D.P."/>
            <person name="Kaster A.-K."/>
            <person name="Ovreas L."/>
            <person name="Rohde M."/>
            <person name="Galperin M.Y."/>
            <person name="Jogler C."/>
        </authorList>
    </citation>
    <scope>NUCLEOTIDE SEQUENCE [LARGE SCALE GENOMIC DNA]</scope>
    <source>
        <strain evidence="2 3">Pan265</strain>
    </source>
</reference>
<sequence length="311" mass="34502">MSEEPTIRHHPHNAGFALILVLVLVMIAGSLLSAYAHHSAVTALETRDAAEALQRRWATISMRATLLERVHPVLLRAEDRGLDGRRLADTDAQPVAIRTTRVTLADQPYTLTLSDEQAKVDVSAVVREQGTPAAERWVRRLLRQTSGSRANDLTIHLQPIALIDDAQATTILTFGQVFDRARPEQFLARGTGGQPAPVDAITCWSSGKLNYQRASDDALRLMCEPVLGIARSRRLIEARDEDPFQDMEVLLRRAGATDPKSSKEVRAVLTERSRCHGLWITAHGTQRDWYSAIIGIGDPDLGTLQTRTLEW</sequence>
<dbReference type="AlphaFoldDB" id="A0A518BUE7"/>
<feature type="transmembrane region" description="Helical" evidence="1">
    <location>
        <begin position="12"/>
        <end position="36"/>
    </location>
</feature>
<gene>
    <name evidence="2" type="ORF">Pan265_04400</name>
</gene>
<evidence type="ECO:0000256" key="1">
    <source>
        <dbReference type="SAM" id="Phobius"/>
    </source>
</evidence>
<keyword evidence="1" id="KW-1133">Transmembrane helix</keyword>
<dbReference type="OrthoDB" id="255923at2"/>
<proteinExistence type="predicted"/>
<organism evidence="2 3">
    <name type="scientific">Mucisphaera calidilacus</name>
    <dbReference type="NCBI Taxonomy" id="2527982"/>
    <lineage>
        <taxon>Bacteria</taxon>
        <taxon>Pseudomonadati</taxon>
        <taxon>Planctomycetota</taxon>
        <taxon>Phycisphaerae</taxon>
        <taxon>Phycisphaerales</taxon>
        <taxon>Phycisphaeraceae</taxon>
        <taxon>Mucisphaera</taxon>
    </lineage>
</organism>
<dbReference type="EMBL" id="CP036280">
    <property type="protein sequence ID" value="QDU70612.1"/>
    <property type="molecule type" value="Genomic_DNA"/>
</dbReference>
<keyword evidence="1" id="KW-0472">Membrane</keyword>
<accession>A0A518BUE7</accession>
<keyword evidence="1" id="KW-0812">Transmembrane</keyword>
<evidence type="ECO:0000313" key="2">
    <source>
        <dbReference type="EMBL" id="QDU70612.1"/>
    </source>
</evidence>
<evidence type="ECO:0000313" key="3">
    <source>
        <dbReference type="Proteomes" id="UP000320386"/>
    </source>
</evidence>
<dbReference type="Proteomes" id="UP000320386">
    <property type="component" value="Chromosome"/>
</dbReference>